<dbReference type="Pfam" id="PF04235">
    <property type="entry name" value="DUF418"/>
    <property type="match status" value="1"/>
</dbReference>
<dbReference type="AlphaFoldDB" id="A0A157SUX3"/>
<evidence type="ECO:0000259" key="2">
    <source>
        <dbReference type="Pfam" id="PF04235"/>
    </source>
</evidence>
<dbReference type="PANTHER" id="PTHR30590:SF2">
    <property type="entry name" value="INNER MEMBRANE PROTEIN"/>
    <property type="match status" value="1"/>
</dbReference>
<feature type="transmembrane region" description="Helical" evidence="1">
    <location>
        <begin position="349"/>
        <end position="370"/>
    </location>
</feature>
<dbReference type="EMBL" id="LT546645">
    <property type="protein sequence ID" value="SAI74131.1"/>
    <property type="molecule type" value="Genomic_DNA"/>
</dbReference>
<feature type="transmembrane region" description="Helical" evidence="1">
    <location>
        <begin position="57"/>
        <end position="79"/>
    </location>
</feature>
<feature type="transmembrane region" description="Helical" evidence="1">
    <location>
        <begin position="276"/>
        <end position="301"/>
    </location>
</feature>
<gene>
    <name evidence="3" type="ORF">SAMEA3906487_04061</name>
</gene>
<feature type="transmembrane region" description="Helical" evidence="1">
    <location>
        <begin position="121"/>
        <end position="137"/>
    </location>
</feature>
<proteinExistence type="predicted"/>
<organism evidence="3 4">
    <name type="scientific">Bordetella trematum</name>
    <dbReference type="NCBI Taxonomy" id="123899"/>
    <lineage>
        <taxon>Bacteria</taxon>
        <taxon>Pseudomonadati</taxon>
        <taxon>Pseudomonadota</taxon>
        <taxon>Betaproteobacteria</taxon>
        <taxon>Burkholderiales</taxon>
        <taxon>Alcaligenaceae</taxon>
        <taxon>Bordetella</taxon>
    </lineage>
</organism>
<reference evidence="3 4" key="1">
    <citation type="submission" date="2016-04" db="EMBL/GenBank/DDBJ databases">
        <authorList>
            <consortium name="Pathogen Informatics"/>
        </authorList>
    </citation>
    <scope>NUCLEOTIDE SEQUENCE [LARGE SCALE GENOMIC DNA]</scope>
    <source>
        <strain evidence="3 4">H044680328</strain>
    </source>
</reference>
<sequence length="401" mass="43688">MMSTSAPDRLTHLDALRGFALMGIALVNYQVFASAYYGSGFPQPGFDTVWDRATLLALAVFFEAKFYLLFSFLFGYSFYLQMQAAERAGAAFGARMGRRLAGLAALGLAHGLLFFQGDILLAYALFGLVLLACRHWPPRRALRVALALIVLGMLPWLLLGLLSNPEEADPLSWQEAYAHIQAQIAAYRGPVSEVIAQHWHDLSREVWLAELFGQGPGAMAMFLVGLALAKRQALHAPWTHRAALRALAWLALPLGLAGAVFYGVVSAPGATWQMTLLALAIGMLTAPLLSLAYVCLFMLAWGRPRGARVLGWLAPAGRMALSNYLLQSVAGAWLFTGWGLGLIDRVGPPAALGLALLVFVAELAVSAWWMRRHAYGPVEWGLRCLTQGRRVPWRRQGAAAS</sequence>
<dbReference type="GeneID" id="56588724"/>
<dbReference type="Proteomes" id="UP000076825">
    <property type="component" value="Chromosome 1"/>
</dbReference>
<dbReference type="PANTHER" id="PTHR30590">
    <property type="entry name" value="INNER MEMBRANE PROTEIN"/>
    <property type="match status" value="1"/>
</dbReference>
<name>A0A157SUX3_9BORD</name>
<keyword evidence="1" id="KW-1133">Transmembrane helix</keyword>
<dbReference type="OrthoDB" id="9807744at2"/>
<dbReference type="InterPro" id="IPR007349">
    <property type="entry name" value="DUF418"/>
</dbReference>
<feature type="transmembrane region" description="Helical" evidence="1">
    <location>
        <begin position="211"/>
        <end position="230"/>
    </location>
</feature>
<protein>
    <submittedName>
        <fullName evidence="3">Predicted membrane protein</fullName>
    </submittedName>
</protein>
<dbReference type="PATRIC" id="fig|123899.6.peg.4058"/>
<accession>A0A157SUX3</accession>
<dbReference type="KEGG" id="btrm:SAMEA390648704061"/>
<feature type="transmembrane region" description="Helical" evidence="1">
    <location>
        <begin position="242"/>
        <end position="264"/>
    </location>
</feature>
<feature type="domain" description="DUF418" evidence="2">
    <location>
        <begin position="228"/>
        <end position="388"/>
    </location>
</feature>
<feature type="transmembrane region" description="Helical" evidence="1">
    <location>
        <begin position="20"/>
        <end position="37"/>
    </location>
</feature>
<feature type="transmembrane region" description="Helical" evidence="1">
    <location>
        <begin position="144"/>
        <end position="163"/>
    </location>
</feature>
<dbReference type="eggNOG" id="COG2311">
    <property type="taxonomic scope" value="Bacteria"/>
</dbReference>
<evidence type="ECO:0000256" key="1">
    <source>
        <dbReference type="SAM" id="Phobius"/>
    </source>
</evidence>
<evidence type="ECO:0000313" key="3">
    <source>
        <dbReference type="EMBL" id="SAI74131.1"/>
    </source>
</evidence>
<keyword evidence="4" id="KW-1185">Reference proteome</keyword>
<keyword evidence="1" id="KW-0812">Transmembrane</keyword>
<evidence type="ECO:0000313" key="4">
    <source>
        <dbReference type="Proteomes" id="UP000076825"/>
    </source>
</evidence>
<dbReference type="STRING" id="123899.SAMEA3906487_04061"/>
<dbReference type="InterPro" id="IPR052529">
    <property type="entry name" value="Bact_Transport_Assoc"/>
</dbReference>
<dbReference type="RefSeq" id="WP_033534466.1">
    <property type="nucleotide sequence ID" value="NZ_CP016340.1"/>
</dbReference>
<keyword evidence="1" id="KW-0472">Membrane</keyword>
<feature type="transmembrane region" description="Helical" evidence="1">
    <location>
        <begin position="321"/>
        <end position="343"/>
    </location>
</feature>